<keyword evidence="6 7" id="KW-0472">Membrane</keyword>
<reference evidence="8 9" key="1">
    <citation type="journal article" date="2017" name="Nat. Commun.">
        <title>In situ click chemistry generation of cyclooxygenase-2 inhibitors.</title>
        <authorList>
            <person name="Bhardwaj A."/>
            <person name="Kaur J."/>
            <person name="Wuest M."/>
            <person name="Wuest F."/>
        </authorList>
    </citation>
    <scope>NUCLEOTIDE SEQUENCE [LARGE SCALE GENOMIC DNA]</scope>
    <source>
        <strain evidence="8">S2_018_000_R2_106</strain>
    </source>
</reference>
<feature type="transmembrane region" description="Helical" evidence="7">
    <location>
        <begin position="41"/>
        <end position="60"/>
    </location>
</feature>
<keyword evidence="8" id="KW-0966">Cell projection</keyword>
<dbReference type="InterPro" id="IPR042194">
    <property type="entry name" value="FHIPEP_1"/>
</dbReference>
<feature type="transmembrane region" description="Helical" evidence="7">
    <location>
        <begin position="112"/>
        <end position="135"/>
    </location>
</feature>
<comment type="similarity">
    <text evidence="2 7">Belongs to the FHIPEP (flagella/HR/invasion proteins export pore) family.</text>
</comment>
<keyword evidence="7" id="KW-1006">Bacterial flagellum protein export</keyword>
<keyword evidence="7" id="KW-0653">Protein transport</keyword>
<feature type="transmembrane region" description="Helical" evidence="7">
    <location>
        <begin position="246"/>
        <end position="264"/>
    </location>
</feature>
<dbReference type="Proteomes" id="UP000320948">
    <property type="component" value="Unassembled WGS sequence"/>
</dbReference>
<accession>A0A6N4R2Z4</accession>
<keyword evidence="4 7" id="KW-0812">Transmembrane</keyword>
<dbReference type="Gene3D" id="1.10.8.540">
    <property type="entry name" value="FHIPEP family, domain 3"/>
    <property type="match status" value="1"/>
</dbReference>
<evidence type="ECO:0000313" key="8">
    <source>
        <dbReference type="EMBL" id="TKW60326.1"/>
    </source>
</evidence>
<feature type="transmembrane region" description="Helical" evidence="7">
    <location>
        <begin position="306"/>
        <end position="323"/>
    </location>
</feature>
<dbReference type="Gene3D" id="3.40.50.12790">
    <property type="entry name" value="FHIPEP family, domain 4"/>
    <property type="match status" value="1"/>
</dbReference>
<dbReference type="GO" id="GO:0044780">
    <property type="term" value="P:bacterial-type flagellum assembly"/>
    <property type="evidence" value="ECO:0007669"/>
    <property type="project" value="InterPro"/>
</dbReference>
<feature type="transmembrane region" description="Helical" evidence="7">
    <location>
        <begin position="17"/>
        <end position="35"/>
    </location>
</feature>
<evidence type="ECO:0000313" key="9">
    <source>
        <dbReference type="Proteomes" id="UP000320948"/>
    </source>
</evidence>
<feature type="transmembrane region" description="Helical" evidence="7">
    <location>
        <begin position="276"/>
        <end position="300"/>
    </location>
</feature>
<evidence type="ECO:0000256" key="2">
    <source>
        <dbReference type="ARBA" id="ARBA00008835"/>
    </source>
</evidence>
<protein>
    <recommendedName>
        <fullName evidence="7">Flagellar biosynthesis protein FlhA</fullName>
    </recommendedName>
</protein>
<comment type="subcellular location">
    <subcellularLocation>
        <location evidence="1 7">Cell membrane</location>
        <topology evidence="1 7">Multi-pass membrane protein</topology>
    </subcellularLocation>
</comment>
<evidence type="ECO:0000256" key="5">
    <source>
        <dbReference type="ARBA" id="ARBA00022989"/>
    </source>
</evidence>
<evidence type="ECO:0000256" key="1">
    <source>
        <dbReference type="ARBA" id="ARBA00004651"/>
    </source>
</evidence>
<dbReference type="PANTHER" id="PTHR30161">
    <property type="entry name" value="FLAGELLAR EXPORT PROTEIN, MEMBRANE FLHA SUBUNIT-RELATED"/>
    <property type="match status" value="1"/>
</dbReference>
<keyword evidence="3 7" id="KW-1003">Cell membrane</keyword>
<dbReference type="PRINTS" id="PR00949">
    <property type="entry name" value="TYPE3IMAPROT"/>
</dbReference>
<dbReference type="InterPro" id="IPR001712">
    <property type="entry name" value="T3SS_FHIPEP"/>
</dbReference>
<dbReference type="InterPro" id="IPR006301">
    <property type="entry name" value="FlhA"/>
</dbReference>
<dbReference type="GO" id="GO:0005886">
    <property type="term" value="C:plasma membrane"/>
    <property type="evidence" value="ECO:0007669"/>
    <property type="project" value="UniProtKB-SubCell"/>
</dbReference>
<sequence length="697" mass="75201">MSPNFSAILANARQQDVLLALGVIGLIIMFFVPLPAFMMDIFIAANITLGVLILLTVMFVKRALEFTSFPMLLLVTTTFRLALNVASTRLILEGGHTTAAAAGHIIEAFGNVIMGGNFVIGLVIFSVLILVNFIVITKGSGRIAEVAARFTLDSLPGKQMAIDADLNAGLINEEQARLRRSELEQETSFFGAMDGASKFVRGDAIAGLIITAINVIMGIVVGTMQHGMTIADAANRYVLLTVGDGLVAYIPALTISIAAGMLVAKSGTTQGAGTVVFGQMAGSPRALFVTSGLMVLISMLPDMPVLPFWMLAAGIGAAGYYVQQNQRREEQQKAAAQVAEKVAEKQAAAAPVEQPLASLLHVDTLRLELGYGLLNLIDESKGGRLTEQIKATRRQLARDMGFVIPSVRIQDNLQLKPGDYQIYIKEVKAGGGSLEPGMLLAMDPTGGAAPRIEGKDTIEPTFGLPAKWIADTQRENAQFNGYTVVDNANVVVTHLTEIVKDNLSDLLTRSELDKLLDEIRGTHGKLIDELVPEKISKPVLQKVLHNLLRERVSIRDLPGILEALAEVMPGQRNLTLLTEHVRSRISRQITAQHVGPDGIMPIIALSPAWEREFSEAILTNGDERQLAMAPDKIQTFLRTASETFTKQFNSGVSPILLTSPSARPFARLLLERSLPTVAVLAQTEISPRAKLRTVATV</sequence>
<dbReference type="PANTHER" id="PTHR30161:SF1">
    <property type="entry name" value="FLAGELLAR BIOSYNTHESIS PROTEIN FLHA-RELATED"/>
    <property type="match status" value="1"/>
</dbReference>
<keyword evidence="8" id="KW-0969">Cilium</keyword>
<dbReference type="GO" id="GO:0009306">
    <property type="term" value="P:protein secretion"/>
    <property type="evidence" value="ECO:0007669"/>
    <property type="project" value="InterPro"/>
</dbReference>
<dbReference type="InterPro" id="IPR042193">
    <property type="entry name" value="FHIPEP_3"/>
</dbReference>
<evidence type="ECO:0000256" key="6">
    <source>
        <dbReference type="ARBA" id="ARBA00023136"/>
    </source>
</evidence>
<gene>
    <name evidence="7 8" type="primary">flhA</name>
    <name evidence="8" type="ORF">DI628_08815</name>
</gene>
<feature type="transmembrane region" description="Helical" evidence="7">
    <location>
        <begin position="205"/>
        <end position="226"/>
    </location>
</feature>
<feature type="transmembrane region" description="Helical" evidence="7">
    <location>
        <begin position="72"/>
        <end position="92"/>
    </location>
</feature>
<proteinExistence type="inferred from homology"/>
<dbReference type="PROSITE" id="PS00994">
    <property type="entry name" value="FHIPEP"/>
    <property type="match status" value="1"/>
</dbReference>
<dbReference type="EMBL" id="VAFM01000003">
    <property type="protein sequence ID" value="TKW60326.1"/>
    <property type="molecule type" value="Genomic_DNA"/>
</dbReference>
<dbReference type="AlphaFoldDB" id="A0A6N4R2Z4"/>
<keyword evidence="8" id="KW-0282">Flagellum</keyword>
<organism evidence="8 9">
    <name type="scientific">Blastochloris viridis</name>
    <name type="common">Rhodopseudomonas viridis</name>
    <dbReference type="NCBI Taxonomy" id="1079"/>
    <lineage>
        <taxon>Bacteria</taxon>
        <taxon>Pseudomonadati</taxon>
        <taxon>Pseudomonadota</taxon>
        <taxon>Alphaproteobacteria</taxon>
        <taxon>Hyphomicrobiales</taxon>
        <taxon>Blastochloridaceae</taxon>
        <taxon>Blastochloris</taxon>
    </lineage>
</organism>
<evidence type="ECO:0000256" key="3">
    <source>
        <dbReference type="ARBA" id="ARBA00022475"/>
    </source>
</evidence>
<keyword evidence="5 7" id="KW-1133">Transmembrane helix</keyword>
<comment type="caution">
    <text evidence="8">The sequence shown here is derived from an EMBL/GenBank/DDBJ whole genome shotgun (WGS) entry which is preliminary data.</text>
</comment>
<dbReference type="InterPro" id="IPR025505">
    <property type="entry name" value="FHIPEP_CS"/>
</dbReference>
<dbReference type="Pfam" id="PF00771">
    <property type="entry name" value="FHIPEP"/>
    <property type="match status" value="1"/>
</dbReference>
<comment type="function">
    <text evidence="7">Required for formation of the rod structure of the flagellar apparatus. Together with FliI and FliH, may constitute the export apparatus of flagellin.</text>
</comment>
<dbReference type="InterPro" id="IPR042196">
    <property type="entry name" value="FHIPEP_4"/>
</dbReference>
<dbReference type="Gene3D" id="3.40.30.60">
    <property type="entry name" value="FHIPEP family, domain 1"/>
    <property type="match status" value="1"/>
</dbReference>
<keyword evidence="7" id="KW-1005">Bacterial flagellum biogenesis</keyword>
<dbReference type="PIRSF" id="PIRSF005419">
    <property type="entry name" value="FlhA"/>
    <property type="match status" value="1"/>
</dbReference>
<keyword evidence="7" id="KW-0813">Transport</keyword>
<dbReference type="NCBIfam" id="TIGR01398">
    <property type="entry name" value="FlhA"/>
    <property type="match status" value="1"/>
</dbReference>
<evidence type="ECO:0000256" key="4">
    <source>
        <dbReference type="ARBA" id="ARBA00022692"/>
    </source>
</evidence>
<evidence type="ECO:0000256" key="7">
    <source>
        <dbReference type="RuleBase" id="RU364093"/>
    </source>
</evidence>
<name>A0A6N4R2Z4_BLAVI</name>